<feature type="transmembrane region" description="Helical" evidence="6">
    <location>
        <begin position="116"/>
        <end position="135"/>
    </location>
</feature>
<comment type="similarity">
    <text evidence="2">Belongs to the TspO/BZRP family.</text>
</comment>
<evidence type="ECO:0000313" key="8">
    <source>
        <dbReference type="Proteomes" id="UP000248014"/>
    </source>
</evidence>
<gene>
    <name evidence="7" type="ORF">C7451_10192</name>
</gene>
<comment type="subcellular location">
    <subcellularLocation>
        <location evidence="1">Membrane</location>
        <topology evidence="1">Multi-pass membrane protein</topology>
    </subcellularLocation>
</comment>
<evidence type="ECO:0000256" key="3">
    <source>
        <dbReference type="ARBA" id="ARBA00022692"/>
    </source>
</evidence>
<reference evidence="7 8" key="1">
    <citation type="submission" date="2018-05" db="EMBL/GenBank/DDBJ databases">
        <title>Genomic Encyclopedia of Type Strains, Phase IV (KMG-IV): sequencing the most valuable type-strain genomes for metagenomic binning, comparative biology and taxonomic classification.</title>
        <authorList>
            <person name="Goeker M."/>
        </authorList>
    </citation>
    <scope>NUCLEOTIDE SEQUENCE [LARGE SCALE GENOMIC DNA]</scope>
    <source>
        <strain evidence="7 8">DSM 3183</strain>
    </source>
</reference>
<dbReference type="Pfam" id="PF03073">
    <property type="entry name" value="TspO_MBR"/>
    <property type="match status" value="1"/>
</dbReference>
<keyword evidence="4 6" id="KW-1133">Transmembrane helix</keyword>
<dbReference type="EMBL" id="QJJM01000001">
    <property type="protein sequence ID" value="PXW79030.1"/>
    <property type="molecule type" value="Genomic_DNA"/>
</dbReference>
<proteinExistence type="inferred from homology"/>
<dbReference type="FunFam" id="1.20.1260.100:FF:000001">
    <property type="entry name" value="translocator protein 2"/>
    <property type="match status" value="1"/>
</dbReference>
<keyword evidence="5 6" id="KW-0472">Membrane</keyword>
<dbReference type="GO" id="GO:0033013">
    <property type="term" value="P:tetrapyrrole metabolic process"/>
    <property type="evidence" value="ECO:0007669"/>
    <property type="project" value="UniProtKB-ARBA"/>
</dbReference>
<dbReference type="PIRSF" id="PIRSF005859">
    <property type="entry name" value="PBR"/>
    <property type="match status" value="1"/>
</dbReference>
<dbReference type="InterPro" id="IPR038330">
    <property type="entry name" value="TspO/MBR-related_sf"/>
</dbReference>
<keyword evidence="8" id="KW-1185">Reference proteome</keyword>
<accession>A0A2V3VBS5</accession>
<dbReference type="AlphaFoldDB" id="A0A2V3VBS5"/>
<protein>
    <submittedName>
        <fullName evidence="7">TspO/MBR related protein</fullName>
    </submittedName>
</protein>
<feature type="transmembrane region" description="Helical" evidence="6">
    <location>
        <begin position="12"/>
        <end position="37"/>
    </location>
</feature>
<evidence type="ECO:0000313" key="7">
    <source>
        <dbReference type="EMBL" id="PXW79030.1"/>
    </source>
</evidence>
<feature type="transmembrane region" description="Helical" evidence="6">
    <location>
        <begin position="57"/>
        <end position="81"/>
    </location>
</feature>
<dbReference type="Gene3D" id="1.20.1260.100">
    <property type="entry name" value="TspO/MBR protein"/>
    <property type="match status" value="1"/>
</dbReference>
<evidence type="ECO:0000256" key="6">
    <source>
        <dbReference type="SAM" id="Phobius"/>
    </source>
</evidence>
<dbReference type="CDD" id="cd15904">
    <property type="entry name" value="TSPO_MBR"/>
    <property type="match status" value="1"/>
</dbReference>
<dbReference type="PANTHER" id="PTHR10057:SF0">
    <property type="entry name" value="TRANSLOCATOR PROTEIN"/>
    <property type="match status" value="1"/>
</dbReference>
<dbReference type="Proteomes" id="UP000248014">
    <property type="component" value="Unassembled WGS sequence"/>
</dbReference>
<dbReference type="RefSeq" id="WP_110297021.1">
    <property type="nucleotide sequence ID" value="NZ_QJJM01000001.1"/>
</dbReference>
<evidence type="ECO:0000256" key="1">
    <source>
        <dbReference type="ARBA" id="ARBA00004141"/>
    </source>
</evidence>
<evidence type="ECO:0000256" key="2">
    <source>
        <dbReference type="ARBA" id="ARBA00007524"/>
    </source>
</evidence>
<feature type="transmembrane region" description="Helical" evidence="6">
    <location>
        <begin position="142"/>
        <end position="159"/>
    </location>
</feature>
<sequence>MNEIASPGQLRLAFLRWALLFVPLVVLLGFGVSNFSGSGEENRWFQALIKPEAQPPGAAFGIAWSILYVMMGLALTVVVTARGARLRGLAVLLFFVQLGLNLAWPIYFFRMHQVSGAFYLLVGVFVAAFATTIVFGRIRSLAAWLMVPYLAWLCFASVLNKQIDELNPNAEQLVVPRDAQRIQLAPPSP</sequence>
<keyword evidence="3 6" id="KW-0812">Transmembrane</keyword>
<organism evidence="7 8">
    <name type="scientific">Blastomonas natatoria</name>
    <dbReference type="NCBI Taxonomy" id="34015"/>
    <lineage>
        <taxon>Bacteria</taxon>
        <taxon>Pseudomonadati</taxon>
        <taxon>Pseudomonadota</taxon>
        <taxon>Alphaproteobacteria</taxon>
        <taxon>Sphingomonadales</taxon>
        <taxon>Sphingomonadaceae</taxon>
        <taxon>Blastomonas</taxon>
    </lineage>
</organism>
<dbReference type="GO" id="GO:0016020">
    <property type="term" value="C:membrane"/>
    <property type="evidence" value="ECO:0007669"/>
    <property type="project" value="UniProtKB-SubCell"/>
</dbReference>
<comment type="caution">
    <text evidence="7">The sequence shown here is derived from an EMBL/GenBank/DDBJ whole genome shotgun (WGS) entry which is preliminary data.</text>
</comment>
<name>A0A2V3VBS5_9SPHN</name>
<evidence type="ECO:0000256" key="4">
    <source>
        <dbReference type="ARBA" id="ARBA00022989"/>
    </source>
</evidence>
<dbReference type="PANTHER" id="PTHR10057">
    <property type="entry name" value="PERIPHERAL-TYPE BENZODIAZEPINE RECEPTOR"/>
    <property type="match status" value="1"/>
</dbReference>
<evidence type="ECO:0000256" key="5">
    <source>
        <dbReference type="ARBA" id="ARBA00023136"/>
    </source>
</evidence>
<dbReference type="OrthoDB" id="9795496at2"/>
<feature type="transmembrane region" description="Helical" evidence="6">
    <location>
        <begin position="88"/>
        <end position="110"/>
    </location>
</feature>
<dbReference type="InterPro" id="IPR004307">
    <property type="entry name" value="TspO_MBR"/>
</dbReference>